<feature type="compositionally biased region" description="Low complexity" evidence="1">
    <location>
        <begin position="56"/>
        <end position="66"/>
    </location>
</feature>
<dbReference type="Proteomes" id="UP000198211">
    <property type="component" value="Unassembled WGS sequence"/>
</dbReference>
<feature type="region of interest" description="Disordered" evidence="1">
    <location>
        <begin position="1"/>
        <end position="69"/>
    </location>
</feature>
<dbReference type="SUPFAM" id="SSF57756">
    <property type="entry name" value="Retrovirus zinc finger-like domains"/>
    <property type="match status" value="1"/>
</dbReference>
<evidence type="ECO:0000313" key="2">
    <source>
        <dbReference type="EMBL" id="OWZ22755.1"/>
    </source>
</evidence>
<proteinExistence type="predicted"/>
<evidence type="ECO:0000313" key="3">
    <source>
        <dbReference type="Proteomes" id="UP000198211"/>
    </source>
</evidence>
<accession>A0A225WY99</accession>
<dbReference type="InterPro" id="IPR036875">
    <property type="entry name" value="Znf_CCHC_sf"/>
</dbReference>
<reference evidence="3" key="1">
    <citation type="submission" date="2017-03" db="EMBL/GenBank/DDBJ databases">
        <title>Phytopthora megakarya and P. palmivora, two closely related causual agents of cacao black pod achieved similar genome size and gene model numbers by different mechanisms.</title>
        <authorList>
            <person name="Ali S."/>
            <person name="Shao J."/>
            <person name="Larry D.J."/>
            <person name="Kronmiller B."/>
            <person name="Shen D."/>
            <person name="Strem M.D."/>
            <person name="Melnick R.L."/>
            <person name="Guiltinan M.J."/>
            <person name="Tyler B.M."/>
            <person name="Meinhardt L.W."/>
            <person name="Bailey B.A."/>
        </authorList>
    </citation>
    <scope>NUCLEOTIDE SEQUENCE [LARGE SCALE GENOMIC DNA]</scope>
    <source>
        <strain evidence="3">zdho120</strain>
    </source>
</reference>
<evidence type="ECO:0000256" key="1">
    <source>
        <dbReference type="SAM" id="MobiDB-lite"/>
    </source>
</evidence>
<dbReference type="GO" id="GO:0003676">
    <property type="term" value="F:nucleic acid binding"/>
    <property type="evidence" value="ECO:0007669"/>
    <property type="project" value="InterPro"/>
</dbReference>
<evidence type="ECO:0008006" key="4">
    <source>
        <dbReference type="Google" id="ProtNLM"/>
    </source>
</evidence>
<keyword evidence="3" id="KW-1185">Reference proteome</keyword>
<protein>
    <recommendedName>
        <fullName evidence="4">CCHC-type domain-containing protein</fullName>
    </recommendedName>
</protein>
<dbReference type="EMBL" id="NBNE01000112">
    <property type="protein sequence ID" value="OWZ22755.1"/>
    <property type="molecule type" value="Genomic_DNA"/>
</dbReference>
<dbReference type="AlphaFoldDB" id="A0A225WY99"/>
<comment type="caution">
    <text evidence="2">The sequence shown here is derived from an EMBL/GenBank/DDBJ whole genome shotgun (WGS) entry which is preliminary data.</text>
</comment>
<gene>
    <name evidence="2" type="ORF">PHMEG_0002498</name>
</gene>
<dbReference type="GO" id="GO:0008270">
    <property type="term" value="F:zinc ion binding"/>
    <property type="evidence" value="ECO:0007669"/>
    <property type="project" value="InterPro"/>
</dbReference>
<organism evidence="2 3">
    <name type="scientific">Phytophthora megakarya</name>
    <dbReference type="NCBI Taxonomy" id="4795"/>
    <lineage>
        <taxon>Eukaryota</taxon>
        <taxon>Sar</taxon>
        <taxon>Stramenopiles</taxon>
        <taxon>Oomycota</taxon>
        <taxon>Peronosporomycetes</taxon>
        <taxon>Peronosporales</taxon>
        <taxon>Peronosporaceae</taxon>
        <taxon>Phytophthora</taxon>
    </lineage>
</organism>
<sequence length="124" mass="13637">MRVETKPKVRIFGVADDGDSNDDTAAGIPTPTSAKKHWAAVRQAKSATRQVKHVESSGSTAESKSSFGRTSDRKYYVCGNISHFARECPDHLPGQSSSTYRANASNAQIRRIFRRSDQTTITSF</sequence>
<name>A0A225WY99_9STRA</name>